<dbReference type="EMBL" id="CAIF01000021">
    <property type="protein sequence ID" value="CCH41505.1"/>
    <property type="molecule type" value="Genomic_DNA"/>
</dbReference>
<dbReference type="STRING" id="1206466.K0K9B8"/>
<keyword evidence="3" id="KW-0862">Zinc</keyword>
<dbReference type="PANTHER" id="PTHR47782">
    <property type="entry name" value="ZN(II)2CYS6 TRANSCRIPTION FACTOR (EUROFUNG)-RELATED"/>
    <property type="match status" value="1"/>
</dbReference>
<dbReference type="InterPro" id="IPR036864">
    <property type="entry name" value="Zn2-C6_fun-type_DNA-bd_sf"/>
</dbReference>
<feature type="region of interest" description="Disordered" evidence="8">
    <location>
        <begin position="1"/>
        <end position="27"/>
    </location>
</feature>
<keyword evidence="5" id="KW-0238">DNA-binding</keyword>
<evidence type="ECO:0000256" key="4">
    <source>
        <dbReference type="ARBA" id="ARBA00023015"/>
    </source>
</evidence>
<evidence type="ECO:0000313" key="11">
    <source>
        <dbReference type="Proteomes" id="UP000009328"/>
    </source>
</evidence>
<sequence>MLSTYSLQAPSFSNHNQSESNKSIPELNPIQNMDLSKKDFEVNQLQGSSPVINNINNESDDPNKHSYSCKRCRRLKKKCTRTIPECQNCFKANETCEYVPRAPRRKKAEILRSLKEQQEQQEHRENIQAQAQVQAQSSSSSTPVLRTQEPLSIPKVNPLQTSPQNVPIISHQQGYLDHNNSRSYNMGSTDPFSYKSTSALPPLSSITTNISTNGQVPQQQYSHYNNTNTTITSTGTTKSPQFTYHISPPHSRPGSDEFQIQSFNKSPIFPQSQQQNLQPHIQPQLQLQQQTQPQGSSMIQNKLLNSILGIDNSNQSSYVLQESITPKPNIDPVFIINLVKVFFNEHFHSYPFINRSQILETIMTFGIDKIDTWPIQESFEIYMILFISYCSLERIGQIQTDLVMKKYLISKSIEQSGNVITFDDINSIKYLILLGIYSLYDNQGFTSWHIAGNITRLVISLGLNRNSGYKTRIAGNNEVQRSENEFNNRIFWSAYNFDRLVSTSMGRPFGIDDDDVSISFPSKLADEDIYDIELIAAIISLRKIEGKVLKNVHSVNSSLKINNEFEKFDILKNLRIEIEDWYNLTNNLSGLSNNSSNNKNSIYNVSWFTSHYYQLTMMLYRPSFLIPNPSKETLQILGKSCLQALGYIYNLHTSRLLQPNWVNVYRFLTTCTTIIYCLCHWCIDLVESKTEINLCIEILDFFAERWPVAARSVQVFKNINKAIYDLKVTHDWQLNDPNELTNKFFEASANYHDVLNNNNIDIWFDDPIIKNSEH</sequence>
<comment type="caution">
    <text evidence="10">The sequence shown here is derived from an EMBL/GenBank/DDBJ whole genome shotgun (WGS) entry which is preliminary data.</text>
</comment>
<dbReference type="InterPro" id="IPR007219">
    <property type="entry name" value="XnlR_reg_dom"/>
</dbReference>
<dbReference type="GO" id="GO:0006351">
    <property type="term" value="P:DNA-templated transcription"/>
    <property type="evidence" value="ECO:0007669"/>
    <property type="project" value="InterPro"/>
</dbReference>
<feature type="region of interest" description="Disordered" evidence="8">
    <location>
        <begin position="131"/>
        <end position="165"/>
    </location>
</feature>
<dbReference type="GO" id="GO:0008270">
    <property type="term" value="F:zinc ion binding"/>
    <property type="evidence" value="ECO:0007669"/>
    <property type="project" value="InterPro"/>
</dbReference>
<keyword evidence="6" id="KW-0804">Transcription</keyword>
<accession>K0K9B8</accession>
<dbReference type="GO" id="GO:0005634">
    <property type="term" value="C:nucleus"/>
    <property type="evidence" value="ECO:0007669"/>
    <property type="project" value="UniProtKB-SubCell"/>
</dbReference>
<dbReference type="SUPFAM" id="SSF57701">
    <property type="entry name" value="Zn2/Cys6 DNA-binding domain"/>
    <property type="match status" value="1"/>
</dbReference>
<keyword evidence="7" id="KW-0539">Nucleus</keyword>
<dbReference type="CDD" id="cd00067">
    <property type="entry name" value="GAL4"/>
    <property type="match status" value="1"/>
</dbReference>
<evidence type="ECO:0000256" key="1">
    <source>
        <dbReference type="ARBA" id="ARBA00004123"/>
    </source>
</evidence>
<keyword evidence="4" id="KW-0805">Transcription regulation</keyword>
<dbReference type="Gene3D" id="4.10.240.10">
    <property type="entry name" value="Zn(2)-C6 fungal-type DNA-binding domain"/>
    <property type="match status" value="1"/>
</dbReference>
<evidence type="ECO:0000256" key="2">
    <source>
        <dbReference type="ARBA" id="ARBA00022723"/>
    </source>
</evidence>
<evidence type="ECO:0000256" key="7">
    <source>
        <dbReference type="ARBA" id="ARBA00023242"/>
    </source>
</evidence>
<dbReference type="GO" id="GO:0000981">
    <property type="term" value="F:DNA-binding transcription factor activity, RNA polymerase II-specific"/>
    <property type="evidence" value="ECO:0007669"/>
    <property type="project" value="InterPro"/>
</dbReference>
<dbReference type="SMART" id="SM00066">
    <property type="entry name" value="GAL4"/>
    <property type="match status" value="1"/>
</dbReference>
<dbReference type="HOGENOM" id="CLU_011881_0_0_1"/>
<dbReference type="Pfam" id="PF00172">
    <property type="entry name" value="Zn_clus"/>
    <property type="match status" value="1"/>
</dbReference>
<dbReference type="InterPro" id="IPR052202">
    <property type="entry name" value="Yeast_MetPath_Reg"/>
</dbReference>
<evidence type="ECO:0000259" key="9">
    <source>
        <dbReference type="PROSITE" id="PS50048"/>
    </source>
</evidence>
<evidence type="ECO:0000256" key="6">
    <source>
        <dbReference type="ARBA" id="ARBA00023163"/>
    </source>
</evidence>
<evidence type="ECO:0000256" key="5">
    <source>
        <dbReference type="ARBA" id="ARBA00023125"/>
    </source>
</evidence>
<proteinExistence type="predicted"/>
<evidence type="ECO:0000256" key="8">
    <source>
        <dbReference type="SAM" id="MobiDB-lite"/>
    </source>
</evidence>
<evidence type="ECO:0000313" key="10">
    <source>
        <dbReference type="EMBL" id="CCH41505.1"/>
    </source>
</evidence>
<evidence type="ECO:0000256" key="3">
    <source>
        <dbReference type="ARBA" id="ARBA00022833"/>
    </source>
</evidence>
<dbReference type="FunCoup" id="K0K9B8">
    <property type="interactions" value="1058"/>
</dbReference>
<feature type="compositionally biased region" description="Low complexity" evidence="8">
    <location>
        <begin position="131"/>
        <end position="141"/>
    </location>
</feature>
<reference evidence="10 11" key="1">
    <citation type="journal article" date="2012" name="Eukaryot. Cell">
        <title>Draft genome sequence of Wickerhamomyces ciferrii NRRL Y-1031 F-60-10.</title>
        <authorList>
            <person name="Schneider J."/>
            <person name="Andrea H."/>
            <person name="Blom J."/>
            <person name="Jaenicke S."/>
            <person name="Ruckert C."/>
            <person name="Schorsch C."/>
            <person name="Szczepanowski R."/>
            <person name="Farwick M."/>
            <person name="Goesmann A."/>
            <person name="Puhler A."/>
            <person name="Schaffer S."/>
            <person name="Tauch A."/>
            <person name="Kohler T."/>
            <person name="Brinkrolf K."/>
        </authorList>
    </citation>
    <scope>NUCLEOTIDE SEQUENCE [LARGE SCALE GENOMIC DNA]</scope>
    <source>
        <strain evidence="11">ATCC 14091 / BCRC 22168 / CBS 111 / JCM 3599 / NBRC 0793 / NRRL Y-1031 F-60-10</strain>
    </source>
</reference>
<dbReference type="SMART" id="SM00906">
    <property type="entry name" value="Fungal_trans"/>
    <property type="match status" value="1"/>
</dbReference>
<dbReference type="GO" id="GO:0043565">
    <property type="term" value="F:sequence-specific DNA binding"/>
    <property type="evidence" value="ECO:0007669"/>
    <property type="project" value="TreeGrafter"/>
</dbReference>
<comment type="subcellular location">
    <subcellularLocation>
        <location evidence="1">Nucleus</location>
    </subcellularLocation>
</comment>
<keyword evidence="2" id="KW-0479">Metal-binding</keyword>
<dbReference type="eggNOG" id="ENOG502QTEH">
    <property type="taxonomic scope" value="Eukaryota"/>
</dbReference>
<dbReference type="PROSITE" id="PS00463">
    <property type="entry name" value="ZN2_CY6_FUNGAL_1"/>
    <property type="match status" value="1"/>
</dbReference>
<dbReference type="PANTHER" id="PTHR47782:SF7">
    <property type="entry name" value="PROTEIN STB5"/>
    <property type="match status" value="1"/>
</dbReference>
<keyword evidence="11" id="KW-1185">Reference proteome</keyword>
<feature type="domain" description="Zn(2)-C6 fungal-type" evidence="9">
    <location>
        <begin position="68"/>
        <end position="98"/>
    </location>
</feature>
<gene>
    <name evidence="10" type="ORF">BN7_1046</name>
</gene>
<dbReference type="CDD" id="cd12148">
    <property type="entry name" value="fungal_TF_MHR"/>
    <property type="match status" value="1"/>
</dbReference>
<organism evidence="10 11">
    <name type="scientific">Wickerhamomyces ciferrii (strain ATCC 14091 / BCRC 22168 / CBS 111 / JCM 3599 / NBRC 0793 / NRRL Y-1031 F-60-10)</name>
    <name type="common">Yeast</name>
    <name type="synonym">Pichia ciferrii</name>
    <dbReference type="NCBI Taxonomy" id="1206466"/>
    <lineage>
        <taxon>Eukaryota</taxon>
        <taxon>Fungi</taxon>
        <taxon>Dikarya</taxon>
        <taxon>Ascomycota</taxon>
        <taxon>Saccharomycotina</taxon>
        <taxon>Saccharomycetes</taxon>
        <taxon>Phaffomycetales</taxon>
        <taxon>Wickerhamomycetaceae</taxon>
        <taxon>Wickerhamomyces</taxon>
    </lineage>
</organism>
<name>K0K9B8_WICCF</name>
<dbReference type="Proteomes" id="UP000009328">
    <property type="component" value="Unassembled WGS sequence"/>
</dbReference>
<dbReference type="AlphaFoldDB" id="K0K9B8"/>
<protein>
    <recommendedName>
        <fullName evidence="9">Zn(2)-C6 fungal-type domain-containing protein</fullName>
    </recommendedName>
</protein>
<dbReference type="Pfam" id="PF04082">
    <property type="entry name" value="Fungal_trans"/>
    <property type="match status" value="1"/>
</dbReference>
<dbReference type="GO" id="GO:0045944">
    <property type="term" value="P:positive regulation of transcription by RNA polymerase II"/>
    <property type="evidence" value="ECO:0007669"/>
    <property type="project" value="TreeGrafter"/>
</dbReference>
<dbReference type="PROSITE" id="PS50048">
    <property type="entry name" value="ZN2_CY6_FUNGAL_2"/>
    <property type="match status" value="1"/>
</dbReference>
<dbReference type="InterPro" id="IPR001138">
    <property type="entry name" value="Zn2Cys6_DnaBD"/>
</dbReference>
<dbReference type="InParanoid" id="K0K9B8"/>